<dbReference type="Pfam" id="PF16003">
    <property type="entry name" value="DUF4776"/>
    <property type="match status" value="2"/>
</dbReference>
<evidence type="ECO:0000313" key="4">
    <source>
        <dbReference type="Proteomes" id="UP001431783"/>
    </source>
</evidence>
<feature type="compositionally biased region" description="Basic and acidic residues" evidence="1">
    <location>
        <begin position="294"/>
        <end position="315"/>
    </location>
</feature>
<feature type="domain" description="DUF4776" evidence="2">
    <location>
        <begin position="262"/>
        <end position="308"/>
    </location>
</feature>
<feature type="region of interest" description="Disordered" evidence="1">
    <location>
        <begin position="174"/>
        <end position="198"/>
    </location>
</feature>
<dbReference type="AlphaFoldDB" id="A0AAW1UX28"/>
<dbReference type="PANTHER" id="PTHR39079:SF1">
    <property type="entry name" value="GH11706P-RELATED"/>
    <property type="match status" value="1"/>
</dbReference>
<feature type="domain" description="DUF4776" evidence="2">
    <location>
        <begin position="111"/>
        <end position="247"/>
    </location>
</feature>
<dbReference type="EMBL" id="JARQZJ010000092">
    <property type="protein sequence ID" value="KAK9884144.1"/>
    <property type="molecule type" value="Genomic_DNA"/>
</dbReference>
<evidence type="ECO:0000313" key="3">
    <source>
        <dbReference type="EMBL" id="KAK9884144.1"/>
    </source>
</evidence>
<keyword evidence="4" id="KW-1185">Reference proteome</keyword>
<name>A0AAW1UX28_9CUCU</name>
<evidence type="ECO:0000259" key="2">
    <source>
        <dbReference type="Pfam" id="PF16003"/>
    </source>
</evidence>
<gene>
    <name evidence="3" type="ORF">WA026_005095</name>
</gene>
<dbReference type="InterPro" id="IPR031949">
    <property type="entry name" value="DUF4776"/>
</dbReference>
<accession>A0AAW1UX28</accession>
<reference evidence="3 4" key="1">
    <citation type="submission" date="2023-03" db="EMBL/GenBank/DDBJ databases">
        <title>Genome insight into feeding habits of ladybird beetles.</title>
        <authorList>
            <person name="Li H.-S."/>
            <person name="Huang Y.-H."/>
            <person name="Pang H."/>
        </authorList>
    </citation>
    <scope>NUCLEOTIDE SEQUENCE [LARGE SCALE GENOMIC DNA]</scope>
    <source>
        <strain evidence="3">SYSU_2023b</strain>
        <tissue evidence="3">Whole body</tissue>
    </source>
</reference>
<evidence type="ECO:0000256" key="1">
    <source>
        <dbReference type="SAM" id="MobiDB-lite"/>
    </source>
</evidence>
<dbReference type="Proteomes" id="UP001431783">
    <property type="component" value="Unassembled WGS sequence"/>
</dbReference>
<comment type="caution">
    <text evidence="3">The sequence shown here is derived from an EMBL/GenBank/DDBJ whole genome shotgun (WGS) entry which is preliminary data.</text>
</comment>
<dbReference type="PANTHER" id="PTHR39079">
    <property type="entry name" value="FI08034P-RELATED"/>
    <property type="match status" value="1"/>
</dbReference>
<sequence length="335" mass="37881">MDVGVGKSVAKIGNLIIEKGPLEVAVGNRPSVYDAAPCGLKTCKFMGGQLECADCSVGTEGRRKGPCPKTCPGDPICPLATERKLRRTGKRRVPLFKRLAKQGTKPKMECTQVYPGYKIGHRECCVPYFFVPPKMGWLWNIHTPCLNLKPRRGWRPGAVTRTVAKAIIKHRKAQNNYPFENNQKKGKKRNDDSEPKLICPKPTLEVKKREGAYFITMNPLKDPNTLQQNENPYLDVTPMQFKVEKNNANDPDCICTDEGEYYKSDCSSNSEFEIEVTTPAGIIHPDRPIKKKEVVVKQTQYDRRDIPPAEKGKAGKKERKAKKEKKIRRRKRSSV</sequence>
<organism evidence="3 4">
    <name type="scientific">Henosepilachna vigintioctopunctata</name>
    <dbReference type="NCBI Taxonomy" id="420089"/>
    <lineage>
        <taxon>Eukaryota</taxon>
        <taxon>Metazoa</taxon>
        <taxon>Ecdysozoa</taxon>
        <taxon>Arthropoda</taxon>
        <taxon>Hexapoda</taxon>
        <taxon>Insecta</taxon>
        <taxon>Pterygota</taxon>
        <taxon>Neoptera</taxon>
        <taxon>Endopterygota</taxon>
        <taxon>Coleoptera</taxon>
        <taxon>Polyphaga</taxon>
        <taxon>Cucujiformia</taxon>
        <taxon>Coccinelloidea</taxon>
        <taxon>Coccinellidae</taxon>
        <taxon>Epilachninae</taxon>
        <taxon>Epilachnini</taxon>
        <taxon>Henosepilachna</taxon>
    </lineage>
</organism>
<proteinExistence type="predicted"/>
<feature type="region of interest" description="Disordered" evidence="1">
    <location>
        <begin position="294"/>
        <end position="335"/>
    </location>
</feature>
<protein>
    <recommendedName>
        <fullName evidence="2">DUF4776 domain-containing protein</fullName>
    </recommendedName>
</protein>
<feature type="compositionally biased region" description="Basic residues" evidence="1">
    <location>
        <begin position="316"/>
        <end position="335"/>
    </location>
</feature>